<dbReference type="Proteomes" id="UP001237105">
    <property type="component" value="Unassembled WGS sequence"/>
</dbReference>
<keyword evidence="2" id="KW-1185">Reference proteome</keyword>
<name>A0ABT6STK9_9ACTN</name>
<proteinExistence type="predicted"/>
<sequence length="185" mass="19704">MLIGVIAAVVLALLAAAGVAWWLLRDQSPLAGRPRVTDKAAGVSYGIPEGWKQKKGELLSAFTSTIDKKPVNGKEWGTVIAGRGNAVPEPELKERTERYAWSNAEFFSPNGTSKLLKSEPTAVDGRAAHTATVRMEDGDGGNLYMRMTVVSVNDSRAVFLLGLFAEPGTPEEADVDAVVASASFE</sequence>
<evidence type="ECO:0008006" key="3">
    <source>
        <dbReference type="Google" id="ProtNLM"/>
    </source>
</evidence>
<dbReference type="RefSeq" id="WP_282533909.1">
    <property type="nucleotide sequence ID" value="NZ_JASCIS010000004.1"/>
</dbReference>
<dbReference type="EMBL" id="JASCIS010000004">
    <property type="protein sequence ID" value="MDI3417987.1"/>
    <property type="molecule type" value="Genomic_DNA"/>
</dbReference>
<evidence type="ECO:0000313" key="1">
    <source>
        <dbReference type="EMBL" id="MDI3417987.1"/>
    </source>
</evidence>
<organism evidence="1 2">
    <name type="scientific">Streptomyces luteolus</name>
    <dbReference type="NCBI Taxonomy" id="3043615"/>
    <lineage>
        <taxon>Bacteria</taxon>
        <taxon>Bacillati</taxon>
        <taxon>Actinomycetota</taxon>
        <taxon>Actinomycetes</taxon>
        <taxon>Kitasatosporales</taxon>
        <taxon>Streptomycetaceae</taxon>
        <taxon>Streptomyces</taxon>
    </lineage>
</organism>
<protein>
    <recommendedName>
        <fullName evidence="3">Secreted protein</fullName>
    </recommendedName>
</protein>
<evidence type="ECO:0000313" key="2">
    <source>
        <dbReference type="Proteomes" id="UP001237105"/>
    </source>
</evidence>
<reference evidence="1 2" key="1">
    <citation type="submission" date="2023-05" db="EMBL/GenBank/DDBJ databases">
        <title>Draft genome sequence of Streptomyces sp. B-S-A12 isolated from a cave soil in Thailand.</title>
        <authorList>
            <person name="Chamroensaksri N."/>
            <person name="Muangham S."/>
        </authorList>
    </citation>
    <scope>NUCLEOTIDE SEQUENCE [LARGE SCALE GENOMIC DNA]</scope>
    <source>
        <strain evidence="1 2">B-S-A12</strain>
    </source>
</reference>
<comment type="caution">
    <text evidence="1">The sequence shown here is derived from an EMBL/GenBank/DDBJ whole genome shotgun (WGS) entry which is preliminary data.</text>
</comment>
<gene>
    <name evidence="1" type="ORF">QIT00_05320</name>
</gene>
<accession>A0ABT6STK9</accession>